<feature type="signal peptide" evidence="1">
    <location>
        <begin position="1"/>
        <end position="20"/>
    </location>
</feature>
<evidence type="ECO:0000313" key="3">
    <source>
        <dbReference type="Proteomes" id="UP000658278"/>
    </source>
</evidence>
<sequence length="195" mass="21836">MIRPIFALILTLAMIPAAHCQGIPGVDIEGPFVRVKRNEDGTRTVFERGNDKRTLEKTTTTAAGNVTMKTIYRMDDKGNPLKCDIYDGLGNKLYKTSFGYSKRPGPTFGKLVQELLYDVRVKRYFPGTKKEKPVHMFVYRYNADGTAQLPVGITLIKGKTAEEIFGRKVDSQVIPDLNELEEVDPANPNSRPVGR</sequence>
<evidence type="ECO:0008006" key="4">
    <source>
        <dbReference type="Google" id="ProtNLM"/>
    </source>
</evidence>
<name>A0A934VBC8_9BACT</name>
<feature type="chain" id="PRO_5037231790" description="DUF4412 domain-containing protein" evidence="1">
    <location>
        <begin position="21"/>
        <end position="195"/>
    </location>
</feature>
<comment type="caution">
    <text evidence="2">The sequence shown here is derived from an EMBL/GenBank/DDBJ whole genome shotgun (WGS) entry which is preliminary data.</text>
</comment>
<gene>
    <name evidence="2" type="ORF">JIN81_09480</name>
</gene>
<keyword evidence="1" id="KW-0732">Signal</keyword>
<proteinExistence type="predicted"/>
<dbReference type="AlphaFoldDB" id="A0A934VBC8"/>
<evidence type="ECO:0000313" key="2">
    <source>
        <dbReference type="EMBL" id="MBK1827253.1"/>
    </source>
</evidence>
<dbReference type="RefSeq" id="WP_200278704.1">
    <property type="nucleotide sequence ID" value="NZ_JAENII010000006.1"/>
</dbReference>
<dbReference type="EMBL" id="JAENII010000006">
    <property type="protein sequence ID" value="MBK1827253.1"/>
    <property type="molecule type" value="Genomic_DNA"/>
</dbReference>
<organism evidence="2 3">
    <name type="scientific">Haloferula rosea</name>
    <dbReference type="NCBI Taxonomy" id="490093"/>
    <lineage>
        <taxon>Bacteria</taxon>
        <taxon>Pseudomonadati</taxon>
        <taxon>Verrucomicrobiota</taxon>
        <taxon>Verrucomicrobiia</taxon>
        <taxon>Verrucomicrobiales</taxon>
        <taxon>Verrucomicrobiaceae</taxon>
        <taxon>Haloferula</taxon>
    </lineage>
</organism>
<dbReference type="Proteomes" id="UP000658278">
    <property type="component" value="Unassembled WGS sequence"/>
</dbReference>
<protein>
    <recommendedName>
        <fullName evidence="4">DUF4412 domain-containing protein</fullName>
    </recommendedName>
</protein>
<keyword evidence="3" id="KW-1185">Reference proteome</keyword>
<accession>A0A934VBC8</accession>
<evidence type="ECO:0000256" key="1">
    <source>
        <dbReference type="SAM" id="SignalP"/>
    </source>
</evidence>
<reference evidence="2" key="1">
    <citation type="submission" date="2021-01" db="EMBL/GenBank/DDBJ databases">
        <title>Modified the classification status of verrucomicrobia.</title>
        <authorList>
            <person name="Feng X."/>
        </authorList>
    </citation>
    <scope>NUCLEOTIDE SEQUENCE</scope>
    <source>
        <strain evidence="2">KCTC 22201</strain>
    </source>
</reference>